<comment type="function">
    <text evidence="9">Catalyzes the transfer of an acyl chain from an acyl-[acyl-carrier-protein] (ACP) to a Kdo(2)-lipid IV(A) to form a Kdo(2)-(acyl)-lipid IV(A).</text>
</comment>
<evidence type="ECO:0000256" key="5">
    <source>
        <dbReference type="ARBA" id="ARBA00022985"/>
    </source>
</evidence>
<dbReference type="EMBL" id="AP018005">
    <property type="protein sequence ID" value="BBB15798.1"/>
    <property type="molecule type" value="Genomic_DNA"/>
</dbReference>
<evidence type="ECO:0000256" key="4">
    <source>
        <dbReference type="ARBA" id="ARBA00022692"/>
    </source>
</evidence>
<name>A0A2Z5UWB4_9COXI</name>
<keyword evidence="2 9" id="KW-0997">Cell inner membrane</keyword>
<dbReference type="KEGG" id="rvi:RVIR1_13520"/>
<feature type="short sequence motif" description="HXXXXD motif" evidence="9">
    <location>
        <begin position="129"/>
        <end position="134"/>
    </location>
</feature>
<evidence type="ECO:0000313" key="11">
    <source>
        <dbReference type="Proteomes" id="UP000282483"/>
    </source>
</evidence>
<comment type="catalytic activity">
    <reaction evidence="9">
        <text>an alpha-Kdo-(2-&gt;4)-alpha-Kdo-(2-&gt;6)-lipid IVA + a fatty acyl-[ACP] = an alpha-Kdo-(2-&gt;4)-alpha-Kdo-(2-&gt;6)-(acyl)-lipid IVA + holo-[ACP]</text>
        <dbReference type="Rhea" id="RHEA:69396"/>
        <dbReference type="Rhea" id="RHEA-COMP:9685"/>
        <dbReference type="Rhea" id="RHEA-COMP:14125"/>
        <dbReference type="ChEBI" id="CHEBI:64479"/>
        <dbReference type="ChEBI" id="CHEBI:138651"/>
        <dbReference type="ChEBI" id="CHEBI:176429"/>
        <dbReference type="ChEBI" id="CHEBI:176430"/>
        <dbReference type="EC" id="2.3.1.241"/>
    </reaction>
</comment>
<sequence length="302" mass="35014">MKTEHFNLLHPRYWLTWLGLGILYAISKLPYKTQLTIGKYLGRAAFYPLKRFRRIARINLALCFPKLSAPEREQLLHKHFESLGMGLIESAMAWWVAPHKLAPLLHVEGLEHLHDAIAKKQGVIILSAHFTSLDICGRLFSAIFPMSVVYREQKNQVIDMLLKRHRNFKLMQPIHRHAVRQIIKALKKNNAIWYAADQDYGAAHSIFSPFFNIETATITTPSRYAKQTHAQAVTLFYHRLTNGKGYQITIKPILKSFAALDPTEATLYFNKTLEEAVRAHPEQYLWIHRRFKTRPPGQASFY</sequence>
<comment type="pathway">
    <text evidence="9">Bacterial outer membrane biogenesis; lipopolysaccharide biosynthesis.</text>
</comment>
<dbReference type="GO" id="GO:0009103">
    <property type="term" value="P:lipopolysaccharide biosynthetic process"/>
    <property type="evidence" value="ECO:0007669"/>
    <property type="project" value="UniProtKB-UniRule"/>
</dbReference>
<evidence type="ECO:0000256" key="7">
    <source>
        <dbReference type="ARBA" id="ARBA00023136"/>
    </source>
</evidence>
<dbReference type="GO" id="GO:0005886">
    <property type="term" value="C:plasma membrane"/>
    <property type="evidence" value="ECO:0007669"/>
    <property type="project" value="UniProtKB-SubCell"/>
</dbReference>
<evidence type="ECO:0000313" key="10">
    <source>
        <dbReference type="EMBL" id="BBB15798.1"/>
    </source>
</evidence>
<keyword evidence="3 9" id="KW-0808">Transferase</keyword>
<gene>
    <name evidence="10" type="primary">htrB</name>
    <name evidence="9" type="synonym">lpxL</name>
    <name evidence="10" type="ORF">RVIR1_13520</name>
</gene>
<dbReference type="PANTHER" id="PTHR30606">
    <property type="entry name" value="LIPID A BIOSYNTHESIS LAUROYL ACYLTRANSFERASE"/>
    <property type="match status" value="1"/>
</dbReference>
<dbReference type="AlphaFoldDB" id="A0A2Z5UWB4"/>
<dbReference type="PANTHER" id="PTHR30606:SF9">
    <property type="entry name" value="LIPID A BIOSYNTHESIS LAUROYLTRANSFERASE"/>
    <property type="match status" value="1"/>
</dbReference>
<comment type="pathway">
    <text evidence="9">Glycolipid biosynthesis; KDO(2)-lipid A biosynthesis; KDO(2)-lipid A from CMP-3-deoxy-D-manno-octulosonate and lipid IV(A): step 3/4.</text>
</comment>
<accession>A0A2Z5UWB4</accession>
<dbReference type="GO" id="GO:0009245">
    <property type="term" value="P:lipid A biosynthetic process"/>
    <property type="evidence" value="ECO:0007669"/>
    <property type="project" value="InterPro"/>
</dbReference>
<evidence type="ECO:0000256" key="6">
    <source>
        <dbReference type="ARBA" id="ARBA00022989"/>
    </source>
</evidence>
<dbReference type="OrthoDB" id="9803456at2"/>
<dbReference type="CDD" id="cd07984">
    <property type="entry name" value="LPLAT_LABLAT-like"/>
    <property type="match status" value="1"/>
</dbReference>
<organism evidence="10 11">
    <name type="scientific">Candidatus Rickettsiella viridis</name>
    <dbReference type="NCBI Taxonomy" id="676208"/>
    <lineage>
        <taxon>Bacteria</taxon>
        <taxon>Pseudomonadati</taxon>
        <taxon>Pseudomonadota</taxon>
        <taxon>Gammaproteobacteria</taxon>
        <taxon>Legionellales</taxon>
        <taxon>Coxiellaceae</taxon>
        <taxon>Rickettsiella</taxon>
    </lineage>
</organism>
<dbReference type="RefSeq" id="WP_126323332.1">
    <property type="nucleotide sequence ID" value="NZ_AP018005.1"/>
</dbReference>
<dbReference type="InterPro" id="IPR011920">
    <property type="entry name" value="Lipid_A_LpxL_LpxP"/>
</dbReference>
<dbReference type="InterPro" id="IPR004960">
    <property type="entry name" value="LipA_acyltrans"/>
</dbReference>
<reference evidence="10 11" key="1">
    <citation type="submission" date="2017-03" db="EMBL/GenBank/DDBJ databases">
        <title>The genome sequence of Candidatus Rickettsiella viridis.</title>
        <authorList>
            <person name="Nikoh N."/>
            <person name="Tsuchida T."/>
            <person name="Yamaguchi K."/>
            <person name="Maeda T."/>
            <person name="Shigenobu S."/>
            <person name="Fukatsu T."/>
        </authorList>
    </citation>
    <scope>NUCLEOTIDE SEQUENCE [LARGE SCALE GENOMIC DNA]</scope>
    <source>
        <strain evidence="10 11">Ap-RA04</strain>
    </source>
</reference>
<keyword evidence="11" id="KW-1185">Reference proteome</keyword>
<evidence type="ECO:0000256" key="2">
    <source>
        <dbReference type="ARBA" id="ARBA00022519"/>
    </source>
</evidence>
<keyword evidence="8 9" id="KW-0012">Acyltransferase</keyword>
<dbReference type="NCBIfam" id="TIGR02207">
    <property type="entry name" value="lipid_A_htrB"/>
    <property type="match status" value="1"/>
</dbReference>
<keyword evidence="5 9" id="KW-0448">Lipopolysaccharide biosynthesis</keyword>
<dbReference type="Pfam" id="PF03279">
    <property type="entry name" value="Lip_A_acyltrans"/>
    <property type="match status" value="1"/>
</dbReference>
<dbReference type="UniPathway" id="UPA00360">
    <property type="reaction ID" value="UER00485"/>
</dbReference>
<dbReference type="GO" id="GO:0036104">
    <property type="term" value="P:Kdo2-lipid A biosynthetic process"/>
    <property type="evidence" value="ECO:0007669"/>
    <property type="project" value="UniProtKB-UniRule"/>
</dbReference>
<evidence type="ECO:0000256" key="9">
    <source>
        <dbReference type="HAMAP-Rule" id="MF_01942"/>
    </source>
</evidence>
<dbReference type="Proteomes" id="UP000282483">
    <property type="component" value="Chromosome"/>
</dbReference>
<evidence type="ECO:0000256" key="1">
    <source>
        <dbReference type="ARBA" id="ARBA00022475"/>
    </source>
</evidence>
<protein>
    <recommendedName>
        <fullName evidence="9">Lipid A biosynthesis acyltransferase</fullName>
        <ecNumber evidence="9">2.3.1.241</ecNumber>
    </recommendedName>
    <alternativeName>
        <fullName evidence="9">Kdo(2)-lipid IV(A) acyltransferase</fullName>
    </alternativeName>
</protein>
<dbReference type="GO" id="GO:0008913">
    <property type="term" value="F:Kdo2-lipid IVA acyltransferase activity"/>
    <property type="evidence" value="ECO:0007669"/>
    <property type="project" value="UniProtKB-EC"/>
</dbReference>
<proteinExistence type="inferred from homology"/>
<comment type="similarity">
    <text evidence="9">Belongs to the LpxL/LpxM/LpxP family.</text>
</comment>
<evidence type="ECO:0000256" key="3">
    <source>
        <dbReference type="ARBA" id="ARBA00022679"/>
    </source>
</evidence>
<keyword evidence="4 9" id="KW-0812">Transmembrane</keyword>
<keyword evidence="7 9" id="KW-0472">Membrane</keyword>
<evidence type="ECO:0000256" key="8">
    <source>
        <dbReference type="ARBA" id="ARBA00023315"/>
    </source>
</evidence>
<dbReference type="PIRSF" id="PIRSF026649">
    <property type="entry name" value="MsbB"/>
    <property type="match status" value="1"/>
</dbReference>
<dbReference type="HAMAP" id="MF_01942">
    <property type="entry name" value="Lipid_A_LpxL_LpxP"/>
    <property type="match status" value="1"/>
</dbReference>
<comment type="subcellular location">
    <subcellularLocation>
        <location evidence="9">Cell inner membrane</location>
        <topology evidence="9">Single-pass membrane protein</topology>
    </subcellularLocation>
</comment>
<keyword evidence="6 9" id="KW-1133">Transmembrane helix</keyword>
<dbReference type="UniPathway" id="UPA00030"/>
<dbReference type="EC" id="2.3.1.241" evidence="9"/>
<keyword evidence="1 9" id="KW-1003">Cell membrane</keyword>